<accession>A0A9X0DFW1</accession>
<comment type="caution">
    <text evidence="1">The sequence shown here is derived from an EMBL/GenBank/DDBJ whole genome shotgun (WGS) entry which is preliminary data.</text>
</comment>
<evidence type="ECO:0000313" key="1">
    <source>
        <dbReference type="EMBL" id="KAJ8059238.1"/>
    </source>
</evidence>
<dbReference type="Proteomes" id="UP001152300">
    <property type="component" value="Unassembled WGS sequence"/>
</dbReference>
<dbReference type="AlphaFoldDB" id="A0A9X0DFW1"/>
<protein>
    <submittedName>
        <fullName evidence="1">Uncharacterized protein</fullName>
    </submittedName>
</protein>
<gene>
    <name evidence="1" type="ORF">OCU04_012207</name>
</gene>
<organism evidence="1 2">
    <name type="scientific">Sclerotinia nivalis</name>
    <dbReference type="NCBI Taxonomy" id="352851"/>
    <lineage>
        <taxon>Eukaryota</taxon>
        <taxon>Fungi</taxon>
        <taxon>Dikarya</taxon>
        <taxon>Ascomycota</taxon>
        <taxon>Pezizomycotina</taxon>
        <taxon>Leotiomycetes</taxon>
        <taxon>Helotiales</taxon>
        <taxon>Sclerotiniaceae</taxon>
        <taxon>Sclerotinia</taxon>
    </lineage>
</organism>
<reference evidence="1" key="1">
    <citation type="submission" date="2022-11" db="EMBL/GenBank/DDBJ databases">
        <title>Genome Resource of Sclerotinia nivalis Strain SnTB1, a Plant Pathogen Isolated from American Ginseng.</title>
        <authorList>
            <person name="Fan S."/>
        </authorList>
    </citation>
    <scope>NUCLEOTIDE SEQUENCE</scope>
    <source>
        <strain evidence="1">SnTB1</strain>
    </source>
</reference>
<dbReference type="EMBL" id="JAPEIS010000015">
    <property type="protein sequence ID" value="KAJ8059238.1"/>
    <property type="molecule type" value="Genomic_DNA"/>
</dbReference>
<keyword evidence="2" id="KW-1185">Reference proteome</keyword>
<sequence length="83" mass="8981">MPQLPPEAAVRSQAILSKYPRDSLSNDSDISTKAEFHTSNMDSIELLLAAAERSNNLPLPDQIVLYKRSLIATETLPAGSLAS</sequence>
<evidence type="ECO:0000313" key="2">
    <source>
        <dbReference type="Proteomes" id="UP001152300"/>
    </source>
</evidence>
<name>A0A9X0DFW1_9HELO</name>
<proteinExistence type="predicted"/>